<proteinExistence type="inferred from homology"/>
<dbReference type="GO" id="GO:0016787">
    <property type="term" value="F:hydrolase activity"/>
    <property type="evidence" value="ECO:0007669"/>
    <property type="project" value="UniProtKB-KW"/>
</dbReference>
<evidence type="ECO:0000256" key="6">
    <source>
        <dbReference type="ARBA" id="ARBA00022884"/>
    </source>
</evidence>
<protein>
    <recommendedName>
        <fullName evidence="2">CRISPR system Cms endoribonuclease Csm3</fullName>
    </recommendedName>
    <alternativeName>
        <fullName evidence="8">CRISPR type III A-associated RAMP protein Csm3</fullName>
    </alternativeName>
</protein>
<evidence type="ECO:0000256" key="5">
    <source>
        <dbReference type="ARBA" id="ARBA00022801"/>
    </source>
</evidence>
<keyword evidence="3" id="KW-0540">Nuclease</keyword>
<evidence type="ECO:0000313" key="12">
    <source>
        <dbReference type="Proteomes" id="UP000294721"/>
    </source>
</evidence>
<evidence type="ECO:0000256" key="8">
    <source>
        <dbReference type="ARBA" id="ARBA00033183"/>
    </source>
</evidence>
<dbReference type="InterPro" id="IPR013412">
    <property type="entry name" value="CRISPR-assoc_RAMP_Csm3"/>
</dbReference>
<dbReference type="PANTHER" id="PTHR35579:SF3">
    <property type="entry name" value="CRISPR SYSTEM CMS ENDORIBONUCLEASE CSM3"/>
    <property type="match status" value="1"/>
</dbReference>
<evidence type="ECO:0000256" key="3">
    <source>
        <dbReference type="ARBA" id="ARBA00022722"/>
    </source>
</evidence>
<gene>
    <name evidence="11" type="primary">csm3</name>
    <name evidence="10" type="ORF">EV680_11536</name>
    <name evidence="11" type="ORF">LVJ78_03565</name>
</gene>
<dbReference type="PANTHER" id="PTHR35579">
    <property type="entry name" value="CRISPR SYSTEM CMS ENDORIBONUCLEASE CSM3"/>
    <property type="match status" value="1"/>
</dbReference>
<evidence type="ECO:0000259" key="9">
    <source>
        <dbReference type="Pfam" id="PF03787"/>
    </source>
</evidence>
<dbReference type="Proteomes" id="UP000829756">
    <property type="component" value="Chromosome"/>
</dbReference>
<organism evidence="11 13">
    <name type="scientific">Uruburuella suis</name>
    <dbReference type="NCBI Taxonomy" id="252130"/>
    <lineage>
        <taxon>Bacteria</taxon>
        <taxon>Pseudomonadati</taxon>
        <taxon>Pseudomonadota</taxon>
        <taxon>Betaproteobacteria</taxon>
        <taxon>Neisseriales</taxon>
        <taxon>Neisseriaceae</taxon>
        <taxon>Uruburuella</taxon>
    </lineage>
</organism>
<evidence type="ECO:0000313" key="13">
    <source>
        <dbReference type="Proteomes" id="UP000829756"/>
    </source>
</evidence>
<name>A0AAE9KHK3_9NEIS</name>
<keyword evidence="5" id="KW-0378">Hydrolase</keyword>
<reference evidence="11" key="3">
    <citation type="journal article" date="2022" name="Res Sq">
        <title>Evolution of multicellular longitudinally dividing oral cavity symbionts (Neisseriaceae).</title>
        <authorList>
            <person name="Nyongesa S."/>
            <person name="Weber P."/>
            <person name="Bernet E."/>
            <person name="Pullido F."/>
            <person name="Nieckarz M."/>
            <person name="Delaby M."/>
            <person name="Nieves C."/>
            <person name="Viehboeck T."/>
            <person name="Krause N."/>
            <person name="Rivera-Millot A."/>
            <person name="Nakamura A."/>
            <person name="Vischer N."/>
            <person name="VanNieuwenhze M."/>
            <person name="Brun Y."/>
            <person name="Cava F."/>
            <person name="Bulgheresi S."/>
            <person name="Veyrier F."/>
        </authorList>
    </citation>
    <scope>NUCLEOTIDE SEQUENCE</scope>
    <source>
        <strain evidence="11">1258/02</strain>
    </source>
</reference>
<keyword evidence="6" id="KW-0694">RNA-binding</keyword>
<dbReference type="InterPro" id="IPR018130">
    <property type="entry name" value="Ribosomal_uS2_CS"/>
</dbReference>
<dbReference type="EMBL" id="SLXE01000015">
    <property type="protein sequence ID" value="TCP05980.1"/>
    <property type="molecule type" value="Genomic_DNA"/>
</dbReference>
<keyword evidence="7" id="KW-0051">Antiviral defense</keyword>
<sequence length="236" mass="26024">MQLTNIHILEATLILETGLHIGGGDSEIHIGGIDNEVIKHPVSGEPYIPGSSLKGKIRSLLEWKSGAVQEAPLGKTEYDRAQNEQQQAVKAILQLFGISGDTQNEDFQKEIGHTRVSFWDCPLNKDYADRLREDNLPLTEAKSENRINRIAGTAQDPRQTERVPAGARFDFKLTIKEFDGDDKALFDTLLQGLKLLEWDSLGGNGSRGYGKVAFTAITRNGEDISSCFAAIQPFAK</sequence>
<dbReference type="NCBIfam" id="TIGR02582">
    <property type="entry name" value="cas7_TM1809"/>
    <property type="match status" value="1"/>
</dbReference>
<feature type="domain" description="CRISPR type III-associated protein" evidence="9">
    <location>
        <begin position="13"/>
        <end position="212"/>
    </location>
</feature>
<evidence type="ECO:0000256" key="2">
    <source>
        <dbReference type="ARBA" id="ARBA00022150"/>
    </source>
</evidence>
<evidence type="ECO:0000256" key="4">
    <source>
        <dbReference type="ARBA" id="ARBA00022759"/>
    </source>
</evidence>
<dbReference type="GO" id="GO:0003723">
    <property type="term" value="F:RNA binding"/>
    <property type="evidence" value="ECO:0007669"/>
    <property type="project" value="UniProtKB-KW"/>
</dbReference>
<dbReference type="InterPro" id="IPR052216">
    <property type="entry name" value="CRISPR_Csm3_endoribonuclease"/>
</dbReference>
<evidence type="ECO:0000256" key="7">
    <source>
        <dbReference type="ARBA" id="ARBA00023118"/>
    </source>
</evidence>
<dbReference type="EMBL" id="CP091507">
    <property type="protein sequence ID" value="UOO80100.1"/>
    <property type="molecule type" value="Genomic_DNA"/>
</dbReference>
<dbReference type="GO" id="GO:0006412">
    <property type="term" value="P:translation"/>
    <property type="evidence" value="ECO:0007669"/>
    <property type="project" value="InterPro"/>
</dbReference>
<keyword evidence="4" id="KW-0255">Endonuclease</keyword>
<dbReference type="GO" id="GO:0005840">
    <property type="term" value="C:ribosome"/>
    <property type="evidence" value="ECO:0007669"/>
    <property type="project" value="InterPro"/>
</dbReference>
<accession>A0AAE9KHK3</accession>
<dbReference type="GO" id="GO:0003735">
    <property type="term" value="F:structural constituent of ribosome"/>
    <property type="evidence" value="ECO:0007669"/>
    <property type="project" value="InterPro"/>
</dbReference>
<dbReference type="KEGG" id="usu:LVJ78_03565"/>
<reference evidence="11" key="2">
    <citation type="submission" date="2021-12" db="EMBL/GenBank/DDBJ databases">
        <authorList>
            <person name="Veyrier F.J."/>
        </authorList>
    </citation>
    <scope>NUCLEOTIDE SEQUENCE</scope>
    <source>
        <strain evidence="11">1258/02</strain>
    </source>
</reference>
<dbReference type="GO" id="GO:0051607">
    <property type="term" value="P:defense response to virus"/>
    <property type="evidence" value="ECO:0007669"/>
    <property type="project" value="UniProtKB-KW"/>
</dbReference>
<dbReference type="GO" id="GO:0004519">
    <property type="term" value="F:endonuclease activity"/>
    <property type="evidence" value="ECO:0007669"/>
    <property type="project" value="UniProtKB-KW"/>
</dbReference>
<dbReference type="Pfam" id="PF03787">
    <property type="entry name" value="RAMPs"/>
    <property type="match status" value="1"/>
</dbReference>
<keyword evidence="12" id="KW-1185">Reference proteome</keyword>
<evidence type="ECO:0000313" key="11">
    <source>
        <dbReference type="EMBL" id="UOO80100.1"/>
    </source>
</evidence>
<dbReference type="InterPro" id="IPR005537">
    <property type="entry name" value="RAMP_III_fam"/>
</dbReference>
<comment type="similarity">
    <text evidence="1">Belongs to the CRISPR-associated Csm3 family.</text>
</comment>
<reference evidence="10 12" key="1">
    <citation type="submission" date="2019-03" db="EMBL/GenBank/DDBJ databases">
        <title>Genomic Encyclopedia of Type Strains, Phase IV (KMG-IV): sequencing the most valuable type-strain genomes for metagenomic binning, comparative biology and taxonomic classification.</title>
        <authorList>
            <person name="Goeker M."/>
        </authorList>
    </citation>
    <scope>NUCLEOTIDE SEQUENCE [LARGE SCALE GENOMIC DNA]</scope>
    <source>
        <strain evidence="10 12">DSM 17474</strain>
    </source>
</reference>
<dbReference type="Proteomes" id="UP000294721">
    <property type="component" value="Unassembled WGS sequence"/>
</dbReference>
<dbReference type="AlphaFoldDB" id="A0AAE9KHK3"/>
<dbReference type="RefSeq" id="WP_132953981.1">
    <property type="nucleotide sequence ID" value="NZ_CP091507.1"/>
</dbReference>
<evidence type="ECO:0000256" key="1">
    <source>
        <dbReference type="ARBA" id="ARBA00006342"/>
    </source>
</evidence>
<evidence type="ECO:0000313" key="10">
    <source>
        <dbReference type="EMBL" id="TCP05980.1"/>
    </source>
</evidence>
<dbReference type="PROSITE" id="PS00962">
    <property type="entry name" value="RIBOSOMAL_S2_1"/>
    <property type="match status" value="1"/>
</dbReference>